<protein>
    <recommendedName>
        <fullName evidence="3">DNA-binding protein</fullName>
    </recommendedName>
</protein>
<gene>
    <name evidence="1" type="ORF">BKG92_02180</name>
</gene>
<name>A0A1V3L1L3_9PAST</name>
<evidence type="ECO:0000313" key="1">
    <source>
        <dbReference type="EMBL" id="OOF83809.1"/>
    </source>
</evidence>
<dbReference type="RefSeq" id="WP_143530956.1">
    <property type="nucleotide sequence ID" value="NZ_MLAG01000007.1"/>
</dbReference>
<dbReference type="EMBL" id="MLAG01000007">
    <property type="protein sequence ID" value="OOF83809.1"/>
    <property type="molecule type" value="Genomic_DNA"/>
</dbReference>
<reference evidence="1 2" key="1">
    <citation type="submission" date="2016-10" db="EMBL/GenBank/DDBJ databases">
        <title>Rodentibacter gen. nov. and new species.</title>
        <authorList>
            <person name="Christensen H."/>
        </authorList>
    </citation>
    <scope>NUCLEOTIDE SEQUENCE [LARGE SCALE GENOMIC DNA]</scope>
    <source>
        <strain evidence="1 2">Ac81</strain>
    </source>
</reference>
<evidence type="ECO:0000313" key="2">
    <source>
        <dbReference type="Proteomes" id="UP000188573"/>
    </source>
</evidence>
<evidence type="ECO:0008006" key="3">
    <source>
        <dbReference type="Google" id="ProtNLM"/>
    </source>
</evidence>
<organism evidence="1 2">
    <name type="scientific">Rodentibacter ratti</name>
    <dbReference type="NCBI Taxonomy" id="1906745"/>
    <lineage>
        <taxon>Bacteria</taxon>
        <taxon>Pseudomonadati</taxon>
        <taxon>Pseudomonadota</taxon>
        <taxon>Gammaproteobacteria</taxon>
        <taxon>Pasteurellales</taxon>
        <taxon>Pasteurellaceae</taxon>
        <taxon>Rodentibacter</taxon>
    </lineage>
</organism>
<keyword evidence="2" id="KW-1185">Reference proteome</keyword>
<dbReference type="Proteomes" id="UP000188573">
    <property type="component" value="Unassembled WGS sequence"/>
</dbReference>
<proteinExistence type="predicted"/>
<accession>A0A1V3L1L3</accession>
<dbReference type="AlphaFoldDB" id="A0A1V3L1L3"/>
<comment type="caution">
    <text evidence="1">The sequence shown here is derived from an EMBL/GenBank/DDBJ whole genome shotgun (WGS) entry which is preliminary data.</text>
</comment>
<sequence>MQEIQQEPKLTLASLKRILADYGERLNRLENDKATFSPDEIWTAQQVADYAKISYGYLMQKLIHDPHFPASVGTPKKNAPKKYRAGDVIAFFKNRNQG</sequence>